<gene>
    <name evidence="1" type="ORF">KC19_7G033400</name>
</gene>
<organism evidence="1 2">
    <name type="scientific">Ceratodon purpureus</name>
    <name type="common">Fire moss</name>
    <name type="synonym">Dicranum purpureum</name>
    <dbReference type="NCBI Taxonomy" id="3225"/>
    <lineage>
        <taxon>Eukaryota</taxon>
        <taxon>Viridiplantae</taxon>
        <taxon>Streptophyta</taxon>
        <taxon>Embryophyta</taxon>
        <taxon>Bryophyta</taxon>
        <taxon>Bryophytina</taxon>
        <taxon>Bryopsida</taxon>
        <taxon>Dicranidae</taxon>
        <taxon>Pseudoditrichales</taxon>
        <taxon>Ditrichaceae</taxon>
        <taxon>Ceratodon</taxon>
    </lineage>
</organism>
<accession>A0A8T0H6W8</accession>
<protein>
    <submittedName>
        <fullName evidence="1">Uncharacterized protein</fullName>
    </submittedName>
</protein>
<sequence length="87" mass="10148">MSRSFALPLQSPRVCFDFWAFGGEEFGRWSEDVQERERCKGLHIRLVEMRSTRSRSKLESNRLLCSCFIWHAKRQPQACLVPCNPGS</sequence>
<proteinExistence type="predicted"/>
<evidence type="ECO:0000313" key="2">
    <source>
        <dbReference type="Proteomes" id="UP000822688"/>
    </source>
</evidence>
<dbReference type="Proteomes" id="UP000822688">
    <property type="component" value="Chromosome 7"/>
</dbReference>
<comment type="caution">
    <text evidence="1">The sequence shown here is derived from an EMBL/GenBank/DDBJ whole genome shotgun (WGS) entry which is preliminary data.</text>
</comment>
<dbReference type="AlphaFoldDB" id="A0A8T0H6W8"/>
<dbReference type="EMBL" id="CM026428">
    <property type="protein sequence ID" value="KAG0566039.1"/>
    <property type="molecule type" value="Genomic_DNA"/>
</dbReference>
<reference evidence="1" key="1">
    <citation type="submission" date="2020-06" db="EMBL/GenBank/DDBJ databases">
        <title>WGS assembly of Ceratodon purpureus strain R40.</title>
        <authorList>
            <person name="Carey S.B."/>
            <person name="Jenkins J."/>
            <person name="Shu S."/>
            <person name="Lovell J.T."/>
            <person name="Sreedasyam A."/>
            <person name="Maumus F."/>
            <person name="Tiley G.P."/>
            <person name="Fernandez-Pozo N."/>
            <person name="Barry K."/>
            <person name="Chen C."/>
            <person name="Wang M."/>
            <person name="Lipzen A."/>
            <person name="Daum C."/>
            <person name="Saski C.A."/>
            <person name="Payton A.C."/>
            <person name="Mcbreen J.C."/>
            <person name="Conrad R.E."/>
            <person name="Kollar L.M."/>
            <person name="Olsson S."/>
            <person name="Huttunen S."/>
            <person name="Landis J.B."/>
            <person name="Wickett N.J."/>
            <person name="Johnson M.G."/>
            <person name="Rensing S.A."/>
            <person name="Grimwood J."/>
            <person name="Schmutz J."/>
            <person name="Mcdaniel S.F."/>
        </authorList>
    </citation>
    <scope>NUCLEOTIDE SEQUENCE</scope>
    <source>
        <strain evidence="1">R40</strain>
    </source>
</reference>
<name>A0A8T0H6W8_CERPU</name>
<evidence type="ECO:0000313" key="1">
    <source>
        <dbReference type="EMBL" id="KAG0566039.1"/>
    </source>
</evidence>
<keyword evidence="2" id="KW-1185">Reference proteome</keyword>